<protein>
    <submittedName>
        <fullName evidence="1">Pumilio 7</fullName>
    </submittedName>
</protein>
<dbReference type="EMBL" id="CM051407">
    <property type="protein sequence ID" value="KAJ4701319.1"/>
    <property type="molecule type" value="Genomic_DNA"/>
</dbReference>
<keyword evidence="2" id="KW-1185">Reference proteome</keyword>
<evidence type="ECO:0000313" key="2">
    <source>
        <dbReference type="Proteomes" id="UP001164539"/>
    </source>
</evidence>
<accession>A0ACC1WQS1</accession>
<sequence>MMDKLAEKEKKRLIEKMKRDEEIEKFLNEINKSPCLNLPHQHTSLVGGSPFGRVSLQSTEHSSPSSSCFSSNGFCFSEDDASPFSKTGVPYNTENTNKYKTQSATDYANALWVDSKSIDSCYFRENVNESVEYELGLCENLCRMNIGEEHRDHSAKMKRLEMDPLALGYGFADGSLGGGVPYNVEKYGTFDAFNYGAPDYQGLTSSHSPGSVSLDDETKSFFIGFGGGYDEGDFKESNFAFNRSDDLRISQSYTNMRHHPVEQRMEQGRSWNNIGSHLQNPSRIRPCINDALVGSQLPGLDSNRDIGVMNHLFSNHLMHRESDLDFENLLYNRSMLKERTGTMPNNRVSEPLMPVNGAGAVEGFGCEDSFIIQGKSVNHVVNKGRDSLRAPKKNHFNEITARNPLVKISKLDCCGYDGGISGNGQSQIISHYPLHLLPNSSSLAEVRGYIYSMAKDQNGCRFLQRVFDEGTYLDLKIIFDEVIDHIVELMMEQFGNYLVQKLLNVCTEEQRIQILLMVTKEPGQLVRVCLNTYGTRVVQKLIETLKTRQQISLVKAALKPGFLDLIKDLNGNHVLQRCLQCLSNEDNEFIFDAAAKFCVDIATHQHGCCVLQRCIAHSIGRHRDKLITEISKNGLRLAQDPFGNYVVQYIIELKIPSVTANLLSQFKGHYIHLSTQKFSSHVVEKCLKHFGESRSQIVHELLSVPHFEQLLQDPFANYVIQSALAVTKGPLHASLIEAARPHTNLRTSPYCKRIFSRNISKK</sequence>
<dbReference type="Proteomes" id="UP001164539">
    <property type="component" value="Chromosome 14"/>
</dbReference>
<comment type="caution">
    <text evidence="1">The sequence shown here is derived from an EMBL/GenBank/DDBJ whole genome shotgun (WGS) entry which is preliminary data.</text>
</comment>
<name>A0ACC1WQS1_MELAZ</name>
<proteinExistence type="predicted"/>
<gene>
    <name evidence="1" type="ORF">OWV82_024581</name>
</gene>
<reference evidence="1 2" key="1">
    <citation type="journal article" date="2023" name="Science">
        <title>Complex scaffold remodeling in plant triterpene biosynthesis.</title>
        <authorList>
            <person name="De La Pena R."/>
            <person name="Hodgson H."/>
            <person name="Liu J.C."/>
            <person name="Stephenson M.J."/>
            <person name="Martin A.C."/>
            <person name="Owen C."/>
            <person name="Harkess A."/>
            <person name="Leebens-Mack J."/>
            <person name="Jimenez L.E."/>
            <person name="Osbourn A."/>
            <person name="Sattely E.S."/>
        </authorList>
    </citation>
    <scope>NUCLEOTIDE SEQUENCE [LARGE SCALE GENOMIC DNA]</scope>
    <source>
        <strain evidence="2">cv. JPN11</strain>
        <tissue evidence="1">Leaf</tissue>
    </source>
</reference>
<evidence type="ECO:0000313" key="1">
    <source>
        <dbReference type="EMBL" id="KAJ4701319.1"/>
    </source>
</evidence>
<organism evidence="1 2">
    <name type="scientific">Melia azedarach</name>
    <name type="common">Chinaberry tree</name>
    <dbReference type="NCBI Taxonomy" id="155640"/>
    <lineage>
        <taxon>Eukaryota</taxon>
        <taxon>Viridiplantae</taxon>
        <taxon>Streptophyta</taxon>
        <taxon>Embryophyta</taxon>
        <taxon>Tracheophyta</taxon>
        <taxon>Spermatophyta</taxon>
        <taxon>Magnoliopsida</taxon>
        <taxon>eudicotyledons</taxon>
        <taxon>Gunneridae</taxon>
        <taxon>Pentapetalae</taxon>
        <taxon>rosids</taxon>
        <taxon>malvids</taxon>
        <taxon>Sapindales</taxon>
        <taxon>Meliaceae</taxon>
        <taxon>Melia</taxon>
    </lineage>
</organism>